<keyword evidence="3" id="KW-1185">Reference proteome</keyword>
<name>A0ABQ5SQ17_9CHLO</name>
<evidence type="ECO:0000256" key="1">
    <source>
        <dbReference type="SAM" id="Phobius"/>
    </source>
</evidence>
<feature type="transmembrane region" description="Helical" evidence="1">
    <location>
        <begin position="165"/>
        <end position="184"/>
    </location>
</feature>
<feature type="transmembrane region" description="Helical" evidence="1">
    <location>
        <begin position="299"/>
        <end position="317"/>
    </location>
</feature>
<sequence length="608" mass="62301">MLTAACDKAALCAGHSRGHRSLSIPRALAAQAPSPFAPDPVAASLAAAPPIGRGPLPPSYRTVTTDPVFRPLTGSTQQYAPGPPQLLSRHLTLNPLHGLAAWAVTHANRLDLAFASRMDRVPLTHLAAAAATVTLTYLGLHPVSLLRFGLPVAMADWLEARLGDWVVSLAGAAALGVGAAAALWQLRNWAAVQSALLGFDSVVGSAADAAVDHAKAAASTAVRSTSSSSTSRGSPSEADAPASGAAGPFLGLVPAQWRSFFEGDWKSTDRTWLLLITAGRLSALLVASSSVLLGNTASAFATLCFGVSLAPLALPHIRQLLAASAAARQPFAVPGSTATLAMATVLADAAFLLVLAPALPPLLRGLAAVALATCSGLAAVAAAASSRLTASRAAPGDVATFHVVVRLPTSGTLIDTTCGQQPLIARVGAAATAKEPSATRAALPAEAEREPQARFQPLKALLAATELEGMYLGERRKAILAVDDPDASNTGLPFRNPGLVWWQHLDDLNRKIGSAERALRPGDVFWYPVGSLVVELGARRLSTTAAAASGSGASALVGLPGADSWGPVEVCAVSEDWVQLDANAGLQGGQAVVEVRLVALEKRQPGVR</sequence>
<reference evidence="2 3" key="1">
    <citation type="journal article" date="2023" name="IScience">
        <title>Expanded male sex-determining region conserved during the evolution of homothallism in the green alga Volvox.</title>
        <authorList>
            <person name="Yamamoto K."/>
            <person name="Matsuzaki R."/>
            <person name="Mahakham W."/>
            <person name="Heman W."/>
            <person name="Sekimoto H."/>
            <person name="Kawachi M."/>
            <person name="Minakuchi Y."/>
            <person name="Toyoda A."/>
            <person name="Nozaki H."/>
        </authorList>
    </citation>
    <scope>NUCLEOTIDE SEQUENCE [LARGE SCALE GENOMIC DNA]</scope>
    <source>
        <strain evidence="2 3">NIES-4468</strain>
    </source>
</reference>
<organism evidence="2 3">
    <name type="scientific">Volvox africanus</name>
    <dbReference type="NCBI Taxonomy" id="51714"/>
    <lineage>
        <taxon>Eukaryota</taxon>
        <taxon>Viridiplantae</taxon>
        <taxon>Chlorophyta</taxon>
        <taxon>core chlorophytes</taxon>
        <taxon>Chlorophyceae</taxon>
        <taxon>CS clade</taxon>
        <taxon>Chlamydomonadales</taxon>
        <taxon>Volvocaceae</taxon>
        <taxon>Volvox</taxon>
    </lineage>
</organism>
<feature type="transmembrane region" description="Helical" evidence="1">
    <location>
        <begin position="126"/>
        <end position="145"/>
    </location>
</feature>
<proteinExistence type="predicted"/>
<gene>
    <name evidence="2" type="ORF">VaNZ11_017014</name>
</gene>
<keyword evidence="1" id="KW-0812">Transmembrane</keyword>
<evidence type="ECO:0000313" key="3">
    <source>
        <dbReference type="Proteomes" id="UP001165090"/>
    </source>
</evidence>
<dbReference type="EMBL" id="BSDZ01000119">
    <property type="protein sequence ID" value="GLI71716.1"/>
    <property type="molecule type" value="Genomic_DNA"/>
</dbReference>
<feature type="transmembrane region" description="Helical" evidence="1">
    <location>
        <begin position="365"/>
        <end position="384"/>
    </location>
</feature>
<dbReference type="Proteomes" id="UP001165090">
    <property type="component" value="Unassembled WGS sequence"/>
</dbReference>
<keyword evidence="1" id="KW-1133">Transmembrane helix</keyword>
<evidence type="ECO:0000313" key="2">
    <source>
        <dbReference type="EMBL" id="GLI71716.1"/>
    </source>
</evidence>
<keyword evidence="1" id="KW-0472">Membrane</keyword>
<protein>
    <submittedName>
        <fullName evidence="2">Uncharacterized protein</fullName>
    </submittedName>
</protein>
<feature type="transmembrane region" description="Helical" evidence="1">
    <location>
        <begin position="338"/>
        <end position="359"/>
    </location>
</feature>
<comment type="caution">
    <text evidence="2">The sequence shown here is derived from an EMBL/GenBank/DDBJ whole genome shotgun (WGS) entry which is preliminary data.</text>
</comment>
<accession>A0ABQ5SQ17</accession>